<name>W9G9R3_9MICO</name>
<feature type="domain" description="Beta-lactamase-related" evidence="1">
    <location>
        <begin position="9"/>
        <end position="344"/>
    </location>
</feature>
<evidence type="ECO:0000313" key="2">
    <source>
        <dbReference type="EMBL" id="EWT01548.1"/>
    </source>
</evidence>
<dbReference type="InterPro" id="IPR001466">
    <property type="entry name" value="Beta-lactam-related"/>
</dbReference>
<keyword evidence="3" id="KW-1185">Reference proteome</keyword>
<dbReference type="InterPro" id="IPR012338">
    <property type="entry name" value="Beta-lactam/transpept-like"/>
</dbReference>
<evidence type="ECO:0000313" key="3">
    <source>
        <dbReference type="Proteomes" id="UP000019489"/>
    </source>
</evidence>
<dbReference type="InterPro" id="IPR050491">
    <property type="entry name" value="AmpC-like"/>
</dbReference>
<dbReference type="PANTHER" id="PTHR46825:SF8">
    <property type="entry name" value="BETA-LACTAMASE-RELATED"/>
    <property type="match status" value="1"/>
</dbReference>
<reference evidence="2 3" key="1">
    <citation type="submission" date="2013-08" db="EMBL/GenBank/DDBJ databases">
        <title>Intrasporangium oryzae NRRL B-24470.</title>
        <authorList>
            <person name="Liu H."/>
            <person name="Wang G."/>
        </authorList>
    </citation>
    <scope>NUCLEOTIDE SEQUENCE [LARGE SCALE GENOMIC DNA]</scope>
    <source>
        <strain evidence="2 3">NRRL B-24470</strain>
    </source>
</reference>
<dbReference type="PANTHER" id="PTHR46825">
    <property type="entry name" value="D-ALANYL-D-ALANINE-CARBOXYPEPTIDASE/ENDOPEPTIDASE AMPH"/>
    <property type="match status" value="1"/>
</dbReference>
<dbReference type="Proteomes" id="UP000019489">
    <property type="component" value="Unassembled WGS sequence"/>
</dbReference>
<sequence length="357" mass="38561">MHAGLLDAVTSLRRRAHVPGLSLAVVDRDRLVFAGGFGAADLAGGRPATPSTAYLWFSLSKLVTATAALRLAEEGRLDLDAPVGTYVDHLTAPGPRQPTVRQLLDHTAGLANPLPIRWAHAAGDGAPDPAALLRRVMSRRRAYRYPVGESARYTNLGYLAAGEVISTAAGRPFEEYVRQAVLGPAGMHRTGFAYRPDANAATGYVRAPRAADPVLRRLLPAGVAGPRHAGHLALNRFHVDGPAYGGLVGDVLDAGRFLRLHLGDGEIDGTRILRPETTRAMRELNRKGKPFDHGVGWFRRPTRGRGDWVEHLGTGAGFWNIMRLYPDRGLGVVVMTNSTSGFDVEPLFELLVEAPWS</sequence>
<organism evidence="2 3">
    <name type="scientific">Intrasporangium oryzae NRRL B-24470</name>
    <dbReference type="NCBI Taxonomy" id="1386089"/>
    <lineage>
        <taxon>Bacteria</taxon>
        <taxon>Bacillati</taxon>
        <taxon>Actinomycetota</taxon>
        <taxon>Actinomycetes</taxon>
        <taxon>Micrococcales</taxon>
        <taxon>Intrasporangiaceae</taxon>
        <taxon>Intrasporangium</taxon>
    </lineage>
</organism>
<dbReference type="PATRIC" id="fig|1386089.3.peg.2149"/>
<proteinExistence type="predicted"/>
<dbReference type="AlphaFoldDB" id="W9G9R3"/>
<dbReference type="eggNOG" id="COG1680">
    <property type="taxonomic scope" value="Bacteria"/>
</dbReference>
<dbReference type="STRING" id="1386089.N865_09660"/>
<dbReference type="Pfam" id="PF00144">
    <property type="entry name" value="Beta-lactamase"/>
    <property type="match status" value="1"/>
</dbReference>
<protein>
    <submittedName>
        <fullName evidence="2">Beta-lactamase</fullName>
    </submittedName>
</protein>
<gene>
    <name evidence="2" type="ORF">N865_09660</name>
</gene>
<dbReference type="SUPFAM" id="SSF56601">
    <property type="entry name" value="beta-lactamase/transpeptidase-like"/>
    <property type="match status" value="1"/>
</dbReference>
<accession>W9G9R3</accession>
<dbReference type="Gene3D" id="3.40.710.10">
    <property type="entry name" value="DD-peptidase/beta-lactamase superfamily"/>
    <property type="match status" value="1"/>
</dbReference>
<evidence type="ECO:0000259" key="1">
    <source>
        <dbReference type="Pfam" id="PF00144"/>
    </source>
</evidence>
<dbReference type="EMBL" id="AWSA01000020">
    <property type="protein sequence ID" value="EWT01548.1"/>
    <property type="molecule type" value="Genomic_DNA"/>
</dbReference>
<comment type="caution">
    <text evidence="2">The sequence shown here is derived from an EMBL/GenBank/DDBJ whole genome shotgun (WGS) entry which is preliminary data.</text>
</comment>